<reference evidence="7" key="1">
    <citation type="journal article" date="2012" name="Nature">
        <title>The oyster genome reveals stress adaptation and complexity of shell formation.</title>
        <authorList>
            <person name="Zhang G."/>
            <person name="Fang X."/>
            <person name="Guo X."/>
            <person name="Li L."/>
            <person name="Luo R."/>
            <person name="Xu F."/>
            <person name="Yang P."/>
            <person name="Zhang L."/>
            <person name="Wang X."/>
            <person name="Qi H."/>
            <person name="Xiong Z."/>
            <person name="Que H."/>
            <person name="Xie Y."/>
            <person name="Holland P.W."/>
            <person name="Paps J."/>
            <person name="Zhu Y."/>
            <person name="Wu F."/>
            <person name="Chen Y."/>
            <person name="Wang J."/>
            <person name="Peng C."/>
            <person name="Meng J."/>
            <person name="Yang L."/>
            <person name="Liu J."/>
            <person name="Wen B."/>
            <person name="Zhang N."/>
            <person name="Huang Z."/>
            <person name="Zhu Q."/>
            <person name="Feng Y."/>
            <person name="Mount A."/>
            <person name="Hedgecock D."/>
            <person name="Xu Z."/>
            <person name="Liu Y."/>
            <person name="Domazet-Loso T."/>
            <person name="Du Y."/>
            <person name="Sun X."/>
            <person name="Zhang S."/>
            <person name="Liu B."/>
            <person name="Cheng P."/>
            <person name="Jiang X."/>
            <person name="Li J."/>
            <person name="Fan D."/>
            <person name="Wang W."/>
            <person name="Fu W."/>
            <person name="Wang T."/>
            <person name="Wang B."/>
            <person name="Zhang J."/>
            <person name="Peng Z."/>
            <person name="Li Y."/>
            <person name="Li N."/>
            <person name="Wang J."/>
            <person name="Chen M."/>
            <person name="He Y."/>
            <person name="Tan F."/>
            <person name="Song X."/>
            <person name="Zheng Q."/>
            <person name="Huang R."/>
            <person name="Yang H."/>
            <person name="Du X."/>
            <person name="Chen L."/>
            <person name="Yang M."/>
            <person name="Gaffney P.M."/>
            <person name="Wang S."/>
            <person name="Luo L."/>
            <person name="She Z."/>
            <person name="Ming Y."/>
            <person name="Huang W."/>
            <person name="Zhang S."/>
            <person name="Huang B."/>
            <person name="Zhang Y."/>
            <person name="Qu T."/>
            <person name="Ni P."/>
            <person name="Miao G."/>
            <person name="Wang J."/>
            <person name="Wang Q."/>
            <person name="Steinberg C.E."/>
            <person name="Wang H."/>
            <person name="Li N."/>
            <person name="Qian L."/>
            <person name="Zhang G."/>
            <person name="Li Y."/>
            <person name="Yang H."/>
            <person name="Liu X."/>
            <person name="Wang J."/>
            <person name="Yin Y."/>
            <person name="Wang J."/>
        </authorList>
    </citation>
    <scope>NUCLEOTIDE SEQUENCE [LARGE SCALE GENOMIC DNA]</scope>
    <source>
        <strain evidence="7">05x7-T-G4-1.051#20</strain>
    </source>
</reference>
<dbReference type="AlphaFoldDB" id="K1PQ05"/>
<dbReference type="CDD" id="cd21669">
    <property type="entry name" value="SMP_SF"/>
    <property type="match status" value="1"/>
</dbReference>
<feature type="region of interest" description="Disordered" evidence="6">
    <location>
        <begin position="839"/>
        <end position="867"/>
    </location>
</feature>
<dbReference type="PANTHER" id="PTHR46980:SF2">
    <property type="entry name" value="TRICALBIN-1-RELATED"/>
    <property type="match status" value="1"/>
</dbReference>
<keyword evidence="5" id="KW-0472">Membrane</keyword>
<dbReference type="GO" id="GO:0008289">
    <property type="term" value="F:lipid binding"/>
    <property type="evidence" value="ECO:0007669"/>
    <property type="project" value="UniProtKB-KW"/>
</dbReference>
<evidence type="ECO:0000256" key="4">
    <source>
        <dbReference type="ARBA" id="ARBA00023121"/>
    </source>
</evidence>
<feature type="region of interest" description="Disordered" evidence="6">
    <location>
        <begin position="762"/>
        <end position="808"/>
    </location>
</feature>
<name>K1PQ05_MAGGI</name>
<dbReference type="InterPro" id="IPR000008">
    <property type="entry name" value="C2_dom"/>
</dbReference>
<evidence type="ECO:0000256" key="1">
    <source>
        <dbReference type="ARBA" id="ARBA00004370"/>
    </source>
</evidence>
<dbReference type="InterPro" id="IPR052455">
    <property type="entry name" value="Tricalbin_domain"/>
</dbReference>
<feature type="compositionally biased region" description="Basic and acidic residues" evidence="6">
    <location>
        <begin position="839"/>
        <end position="850"/>
    </location>
</feature>
<accession>K1PQ05</accession>
<keyword evidence="4" id="KW-0446">Lipid-binding</keyword>
<keyword evidence="3" id="KW-0445">Lipid transport</keyword>
<dbReference type="SUPFAM" id="SSF49562">
    <property type="entry name" value="C2 domain (Calcium/lipid-binding domain, CaLB)"/>
    <property type="match status" value="2"/>
</dbReference>
<evidence type="ECO:0000256" key="3">
    <source>
        <dbReference type="ARBA" id="ARBA00023055"/>
    </source>
</evidence>
<dbReference type="Pfam" id="PF00168">
    <property type="entry name" value="C2"/>
    <property type="match status" value="2"/>
</dbReference>
<dbReference type="InterPro" id="IPR035892">
    <property type="entry name" value="C2_domain_sf"/>
</dbReference>
<evidence type="ECO:0000256" key="2">
    <source>
        <dbReference type="ARBA" id="ARBA00022448"/>
    </source>
</evidence>
<dbReference type="GO" id="GO:0016020">
    <property type="term" value="C:membrane"/>
    <property type="evidence" value="ECO:0007669"/>
    <property type="project" value="UniProtKB-SubCell"/>
</dbReference>
<evidence type="ECO:0000256" key="6">
    <source>
        <dbReference type="SAM" id="MobiDB-lite"/>
    </source>
</evidence>
<proteinExistence type="predicted"/>
<dbReference type="CDD" id="cd00030">
    <property type="entry name" value="C2"/>
    <property type="match status" value="2"/>
</dbReference>
<dbReference type="GO" id="GO:0006869">
    <property type="term" value="P:lipid transport"/>
    <property type="evidence" value="ECO:0007669"/>
    <property type="project" value="UniProtKB-KW"/>
</dbReference>
<dbReference type="EMBL" id="JH817198">
    <property type="protein sequence ID" value="EKC26327.1"/>
    <property type="molecule type" value="Genomic_DNA"/>
</dbReference>
<dbReference type="PROSITE" id="PS50004">
    <property type="entry name" value="C2"/>
    <property type="match status" value="2"/>
</dbReference>
<sequence>MNQVNAQLQLSTFTFGETTPTIQHIKAFELTDGPPFGRRPIAWSSIWSPPKGLENMSSYQVVLELDMQSNLEDFLMVFLAKVGSGRAGLNFDVAVEGLSVTGNLQLICHMSMDVPFPHVSKVTVSFTEKPDVWFNVKVLKSLQIMEVPLLKSWIQANIDDGITKALVDPGKIDIPIVRYAGPLKQRVASKSKQNKLAQGVLTITVKGKAFQSEDKSAVLYTMLRVGDRKRQTPDHLCTEDWADTSSFFVYNITKDKLVIKHKCRRLLSNVTLDQHDLELSSFPLEVKPVATTTLENKDGSQVEVKMRYTKLPPVCLDPGADTEAVDNPEVAGVIYVCVHSATKVIASDYGGLSDPYCVVFSDRRRILTTPYIMKTLNPVWESSVEFFVQDYTKSPLSFYVYDWDGSNVIDDDFLGAAHFCFKEDQHLMIKENLLLGHHDASKGFVQSADYGYLTVSVTFRPVSSVRKSEKLRIASIGGGPSEYLYQEDLVSPSTKDQHLMIKENLLLGHHDASKGFVQSADYGYLTVSVTFRPVSSVRKSEKLRIASIGGGPSEYLYQEDLVSPSTKSPTRLSVSELTSDLEQSGSGSRGDSALNSASVNGGIIEDKTLVDLTILQAKDLMSADRNGLSDPYCVVLMGSKKVFKTAVKKNTLFPKWNESTSFLVQEDSHLMEIFVYDKDMISKDFLGKVILTLDKLKEISHKGTAEWIPLQRAKSGQIQIKCTVTCTSSEEQGKKSRSIRRNSHRSSVKNSDVFLPVVDAVHESEEGEREPNPLPPDSVNGNSPKSSEDGQISPIKEETPLNTSNKEIIPEKIQPVTLTPPISQLPLVSEVRLRRSVSDVNVNRKPDKQTKSYAGLPPAGTLKHTNSSNSISALNQGDTDSIGSSILGHEKLYSVSGKILEVSGLKQSSGNIYIKVRLESSGPRLRFLFHGRVIAKSYLFPISASALNQPFEVDRGAGVSINTHIAFDIKSENKDHLAHKSFSLKELFSDYVEGGVEKWLQLSDNAEIKVLLTQGKPNPQLLKKKHRGIGKSSPFGK</sequence>
<dbReference type="InterPro" id="IPR031468">
    <property type="entry name" value="SMP_LBD"/>
</dbReference>
<evidence type="ECO:0000256" key="5">
    <source>
        <dbReference type="ARBA" id="ARBA00023136"/>
    </source>
</evidence>
<gene>
    <name evidence="7" type="ORF">CGI_10015073</name>
</gene>
<dbReference type="SMART" id="SM00239">
    <property type="entry name" value="C2"/>
    <property type="match status" value="2"/>
</dbReference>
<protein>
    <submittedName>
        <fullName evidence="7">Extended synaptotagmin-2-A</fullName>
    </submittedName>
</protein>
<dbReference type="Gene3D" id="2.60.40.150">
    <property type="entry name" value="C2 domain"/>
    <property type="match status" value="2"/>
</dbReference>
<dbReference type="InParanoid" id="K1PQ05"/>
<dbReference type="HOGENOM" id="CLU_273891_0_0_1"/>
<keyword evidence="2" id="KW-0813">Transport</keyword>
<evidence type="ECO:0000313" key="7">
    <source>
        <dbReference type="EMBL" id="EKC26327.1"/>
    </source>
</evidence>
<dbReference type="PROSITE" id="PS51847">
    <property type="entry name" value="SMP"/>
    <property type="match status" value="1"/>
</dbReference>
<organism evidence="7">
    <name type="scientific">Magallana gigas</name>
    <name type="common">Pacific oyster</name>
    <name type="synonym">Crassostrea gigas</name>
    <dbReference type="NCBI Taxonomy" id="29159"/>
    <lineage>
        <taxon>Eukaryota</taxon>
        <taxon>Metazoa</taxon>
        <taxon>Spiralia</taxon>
        <taxon>Lophotrochozoa</taxon>
        <taxon>Mollusca</taxon>
        <taxon>Bivalvia</taxon>
        <taxon>Autobranchia</taxon>
        <taxon>Pteriomorphia</taxon>
        <taxon>Ostreida</taxon>
        <taxon>Ostreoidea</taxon>
        <taxon>Ostreidae</taxon>
        <taxon>Magallana</taxon>
    </lineage>
</organism>
<comment type="subcellular location">
    <subcellularLocation>
        <location evidence="1">Membrane</location>
    </subcellularLocation>
</comment>
<dbReference type="PANTHER" id="PTHR46980">
    <property type="entry name" value="TRICALBIN-1-RELATED"/>
    <property type="match status" value="1"/>
</dbReference>